<dbReference type="InterPro" id="IPR013783">
    <property type="entry name" value="Ig-like_fold"/>
</dbReference>
<reference evidence="8" key="2">
    <citation type="submission" date="2018-11" db="EMBL/GenBank/DDBJ databases">
        <title>Trombidioid mite genomics.</title>
        <authorList>
            <person name="Dong X."/>
        </authorList>
    </citation>
    <scope>NUCLEOTIDE SEQUENCE</scope>
    <source>
        <strain evidence="8">UoL-WK</strain>
    </source>
</reference>
<dbReference type="EMBL" id="NCKU01001782">
    <property type="protein sequence ID" value="RWS11275.1"/>
    <property type="molecule type" value="Genomic_DNA"/>
</dbReference>
<dbReference type="InterPro" id="IPR003599">
    <property type="entry name" value="Ig_sub"/>
</dbReference>
<keyword evidence="1 5" id="KW-0732">Signal</keyword>
<dbReference type="SUPFAM" id="SSF48726">
    <property type="entry name" value="Immunoglobulin"/>
    <property type="match status" value="2"/>
</dbReference>
<evidence type="ECO:0000313" key="8">
    <source>
        <dbReference type="EMBL" id="RWS11275.1"/>
    </source>
</evidence>
<dbReference type="OrthoDB" id="5970915at2759"/>
<dbReference type="SMART" id="SM00408">
    <property type="entry name" value="IGc2"/>
    <property type="match status" value="2"/>
</dbReference>
<dbReference type="Pfam" id="PF13927">
    <property type="entry name" value="Ig_3"/>
    <property type="match status" value="1"/>
</dbReference>
<keyword evidence="4" id="KW-0393">Immunoglobulin domain</keyword>
<gene>
    <name evidence="8" type="ORF">B4U79_17547</name>
    <name evidence="7" type="ORF">B4U79_17578</name>
</gene>
<dbReference type="PROSITE" id="PS50835">
    <property type="entry name" value="IG_LIKE"/>
    <property type="match status" value="2"/>
</dbReference>
<proteinExistence type="predicted"/>
<dbReference type="Gene3D" id="2.60.40.10">
    <property type="entry name" value="Immunoglobulins"/>
    <property type="match status" value="2"/>
</dbReference>
<dbReference type="STRING" id="1965070.A0A443R7M6"/>
<name>A0A443R7M6_9ACAR</name>
<dbReference type="InterPro" id="IPR052598">
    <property type="entry name" value="IgSF_CEA-related"/>
</dbReference>
<dbReference type="CDD" id="cd00096">
    <property type="entry name" value="Ig"/>
    <property type="match status" value="1"/>
</dbReference>
<evidence type="ECO:0000256" key="2">
    <source>
        <dbReference type="ARBA" id="ARBA00023157"/>
    </source>
</evidence>
<evidence type="ECO:0000259" key="6">
    <source>
        <dbReference type="PROSITE" id="PS50835"/>
    </source>
</evidence>
<keyword evidence="9" id="KW-1185">Reference proteome</keyword>
<evidence type="ECO:0000313" key="9">
    <source>
        <dbReference type="Proteomes" id="UP000285301"/>
    </source>
</evidence>
<dbReference type="AlphaFoldDB" id="A0A443R7M6"/>
<organism evidence="8 9">
    <name type="scientific">Dinothrombium tinctorium</name>
    <dbReference type="NCBI Taxonomy" id="1965070"/>
    <lineage>
        <taxon>Eukaryota</taxon>
        <taxon>Metazoa</taxon>
        <taxon>Ecdysozoa</taxon>
        <taxon>Arthropoda</taxon>
        <taxon>Chelicerata</taxon>
        <taxon>Arachnida</taxon>
        <taxon>Acari</taxon>
        <taxon>Acariformes</taxon>
        <taxon>Trombidiformes</taxon>
        <taxon>Prostigmata</taxon>
        <taxon>Anystina</taxon>
        <taxon>Parasitengona</taxon>
        <taxon>Trombidioidea</taxon>
        <taxon>Trombidiidae</taxon>
        <taxon>Dinothrombium</taxon>
    </lineage>
</organism>
<comment type="caution">
    <text evidence="8">The sequence shown here is derived from an EMBL/GenBank/DDBJ whole genome shotgun (WGS) entry which is preliminary data.</text>
</comment>
<keyword evidence="3" id="KW-0325">Glycoprotein</keyword>
<evidence type="ECO:0000256" key="1">
    <source>
        <dbReference type="ARBA" id="ARBA00022729"/>
    </source>
</evidence>
<feature type="signal peptide" evidence="5">
    <location>
        <begin position="1"/>
        <end position="21"/>
    </location>
</feature>
<sequence length="254" mass="28301">MFRIYIIVAIFALNFHAFISAENSIRTSASETGDVQELVIDGSVILQCNLTDGQSTLTNVVESWFKDGELITEPNDHYSIEKDKNTLTIAKGRRTKDEGNFTCSIGDLNATITLIAKPLIHKFSPIDKGTRDGKSVNVVEESRLVLECVANSTDTPEFSWLRKRSNSSNNDDLISEPARGNISISDDYLSSNLTIESVTLEDRAIYICRVKNRVGSVELEMLVRVKAIQIDNITININSLRVRVIVNLKKCETS</sequence>
<accession>A0A443R7M6</accession>
<dbReference type="InterPro" id="IPR003598">
    <property type="entry name" value="Ig_sub2"/>
</dbReference>
<feature type="chain" id="PRO_5036112704" evidence="5">
    <location>
        <begin position="22"/>
        <end position="254"/>
    </location>
</feature>
<feature type="domain" description="Ig-like" evidence="6">
    <location>
        <begin position="43"/>
        <end position="113"/>
    </location>
</feature>
<dbReference type="EMBL" id="NCKU01001973">
    <property type="protein sequence ID" value="RWS10758.1"/>
    <property type="molecule type" value="Genomic_DNA"/>
</dbReference>
<dbReference type="InterPro" id="IPR036179">
    <property type="entry name" value="Ig-like_dom_sf"/>
</dbReference>
<dbReference type="PANTHER" id="PTHR44337:SF20">
    <property type="entry name" value="CARCINOEMBRYONIC ANTIGEN-RELATED CELL ADHESION MOLECULE 5-RELATED"/>
    <property type="match status" value="1"/>
</dbReference>
<evidence type="ECO:0000256" key="3">
    <source>
        <dbReference type="ARBA" id="ARBA00023180"/>
    </source>
</evidence>
<reference evidence="8 9" key="1">
    <citation type="journal article" date="2018" name="Gigascience">
        <title>Genomes of trombidid mites reveal novel predicted allergens and laterally-transferred genes associated with secondary metabolism.</title>
        <authorList>
            <person name="Dong X."/>
            <person name="Chaisiri K."/>
            <person name="Xia D."/>
            <person name="Armstrong S.D."/>
            <person name="Fang Y."/>
            <person name="Donnelly M.J."/>
            <person name="Kadowaki T."/>
            <person name="McGarry J.W."/>
            <person name="Darby A.C."/>
            <person name="Makepeace B.L."/>
        </authorList>
    </citation>
    <scope>NUCLEOTIDE SEQUENCE [LARGE SCALE GENOMIC DNA]</scope>
    <source>
        <strain evidence="8">UoL-WK</strain>
    </source>
</reference>
<keyword evidence="2" id="KW-1015">Disulfide bond</keyword>
<evidence type="ECO:0000256" key="4">
    <source>
        <dbReference type="ARBA" id="ARBA00023319"/>
    </source>
</evidence>
<feature type="domain" description="Ig-like" evidence="6">
    <location>
        <begin position="118"/>
        <end position="224"/>
    </location>
</feature>
<evidence type="ECO:0000256" key="5">
    <source>
        <dbReference type="SAM" id="SignalP"/>
    </source>
</evidence>
<protein>
    <submittedName>
        <fullName evidence="8">Secreted protein-like protein</fullName>
    </submittedName>
</protein>
<dbReference type="InterPro" id="IPR007110">
    <property type="entry name" value="Ig-like_dom"/>
</dbReference>
<evidence type="ECO:0000313" key="7">
    <source>
        <dbReference type="EMBL" id="RWS10758.1"/>
    </source>
</evidence>
<dbReference type="Proteomes" id="UP000285301">
    <property type="component" value="Unassembled WGS sequence"/>
</dbReference>
<dbReference type="SMART" id="SM00409">
    <property type="entry name" value="IG"/>
    <property type="match status" value="2"/>
</dbReference>
<dbReference type="PANTHER" id="PTHR44337">
    <property type="entry name" value="CARCINOEMBRYONIC ANTIGEN-RELATED CELL ADHESION MOLECULE 8"/>
    <property type="match status" value="1"/>
</dbReference>